<protein>
    <recommendedName>
        <fullName evidence="1">Lipocalin-like domain-containing protein</fullName>
    </recommendedName>
</protein>
<gene>
    <name evidence="2" type="ORF">EJP69_18955</name>
</gene>
<comment type="caution">
    <text evidence="2">The sequence shown here is derived from an EMBL/GenBank/DDBJ whole genome shotgun (WGS) entry which is preliminary data.</text>
</comment>
<dbReference type="OrthoDB" id="118834at2"/>
<feature type="domain" description="Lipocalin-like" evidence="1">
    <location>
        <begin position="7"/>
        <end position="140"/>
    </location>
</feature>
<proteinExistence type="predicted"/>
<dbReference type="Proteomes" id="UP000267418">
    <property type="component" value="Unassembled WGS sequence"/>
</dbReference>
<name>A0A3S0GU09_9BURK</name>
<evidence type="ECO:0000313" key="2">
    <source>
        <dbReference type="EMBL" id="RTQ32800.1"/>
    </source>
</evidence>
<evidence type="ECO:0000259" key="1">
    <source>
        <dbReference type="Pfam" id="PF13924"/>
    </source>
</evidence>
<dbReference type="Pfam" id="PF13924">
    <property type="entry name" value="Lipocalin_5"/>
    <property type="match status" value="1"/>
</dbReference>
<organism evidence="2 3">
    <name type="scientific">Variovorax gossypii</name>
    <dbReference type="NCBI Taxonomy" id="1679495"/>
    <lineage>
        <taxon>Bacteria</taxon>
        <taxon>Pseudomonadati</taxon>
        <taxon>Pseudomonadota</taxon>
        <taxon>Betaproteobacteria</taxon>
        <taxon>Burkholderiales</taxon>
        <taxon>Comamonadaceae</taxon>
        <taxon>Variovorax</taxon>
    </lineage>
</organism>
<sequence length="145" mass="16200">MNADALIGTWFLREAYAVGPRGERLHDVYGARPTGVIHYGGDGRMMALITHEGRTQLDGDRQAAPESQRAEAYRSSIAYAGRFDVESGWVRHAVDMSTYPNWVGTVLRRALSFEQDAAVLTTAPQMQDGIETVIKLVWQRQPVEH</sequence>
<dbReference type="RefSeq" id="WP_126472084.1">
    <property type="nucleotide sequence ID" value="NZ_RXOE01000005.1"/>
</dbReference>
<evidence type="ECO:0000313" key="3">
    <source>
        <dbReference type="Proteomes" id="UP000267418"/>
    </source>
</evidence>
<dbReference type="InterPro" id="IPR024311">
    <property type="entry name" value="Lipocalin-like"/>
</dbReference>
<dbReference type="AlphaFoldDB" id="A0A3S0GU09"/>
<accession>A0A3S0GU09</accession>
<dbReference type="EMBL" id="RXOE01000005">
    <property type="protein sequence ID" value="RTQ32800.1"/>
    <property type="molecule type" value="Genomic_DNA"/>
</dbReference>
<reference evidence="2 3" key="1">
    <citation type="submission" date="2018-12" db="EMBL/GenBank/DDBJ databases">
        <title>The genome of Variovorax gossypii DSM 100435.</title>
        <authorList>
            <person name="Gao J."/>
            <person name="Sun J."/>
        </authorList>
    </citation>
    <scope>NUCLEOTIDE SEQUENCE [LARGE SCALE GENOMIC DNA]</scope>
    <source>
        <strain evidence="2 3">DSM 100435</strain>
    </source>
</reference>
<keyword evidence="3" id="KW-1185">Reference proteome</keyword>